<dbReference type="SUPFAM" id="SSF63862">
    <property type="entry name" value="Thiamin pyrophosphokinase, substrate-binding domain"/>
    <property type="match status" value="1"/>
</dbReference>
<dbReference type="Proteomes" id="UP000806542">
    <property type="component" value="Unassembled WGS sequence"/>
</dbReference>
<dbReference type="SMART" id="SM00983">
    <property type="entry name" value="TPK_B1_binding"/>
    <property type="match status" value="1"/>
</dbReference>
<dbReference type="Pfam" id="PF04265">
    <property type="entry name" value="TPK_B1_binding"/>
    <property type="match status" value="1"/>
</dbReference>
<dbReference type="InterPro" id="IPR053149">
    <property type="entry name" value="TPK"/>
</dbReference>
<dbReference type="EC" id="2.7.6.2" evidence="5"/>
<dbReference type="GO" id="GO:0016301">
    <property type="term" value="F:kinase activity"/>
    <property type="evidence" value="ECO:0007669"/>
    <property type="project" value="UniProtKB-KW"/>
</dbReference>
<gene>
    <name evidence="7" type="ORF">INF28_03570</name>
</gene>
<reference evidence="7" key="1">
    <citation type="submission" date="2020-10" db="EMBL/GenBank/DDBJ databases">
        <title>ChiBAC.</title>
        <authorList>
            <person name="Zenner C."/>
            <person name="Hitch T.C.A."/>
            <person name="Clavel T."/>
        </authorList>
    </citation>
    <scope>NUCLEOTIDE SEQUENCE</scope>
    <source>
        <strain evidence="7">DSM 107454</strain>
    </source>
</reference>
<dbReference type="GO" id="GO:0004788">
    <property type="term" value="F:thiamine diphosphokinase activity"/>
    <property type="evidence" value="ECO:0007669"/>
    <property type="project" value="UniProtKB-UniRule"/>
</dbReference>
<keyword evidence="8" id="KW-1185">Reference proteome</keyword>
<evidence type="ECO:0000256" key="1">
    <source>
        <dbReference type="ARBA" id="ARBA00022679"/>
    </source>
</evidence>
<keyword evidence="4" id="KW-0067">ATP-binding</keyword>
<evidence type="ECO:0000256" key="5">
    <source>
        <dbReference type="NCBIfam" id="TIGR01378"/>
    </source>
</evidence>
<dbReference type="InterPro" id="IPR007371">
    <property type="entry name" value="TPK_catalytic"/>
</dbReference>
<accession>A0A9D5M4Z3</accession>
<dbReference type="GO" id="GO:0030975">
    <property type="term" value="F:thiamine binding"/>
    <property type="evidence" value="ECO:0007669"/>
    <property type="project" value="InterPro"/>
</dbReference>
<dbReference type="InterPro" id="IPR036371">
    <property type="entry name" value="TPK_B1-bd_sf"/>
</dbReference>
<evidence type="ECO:0000256" key="3">
    <source>
        <dbReference type="ARBA" id="ARBA00022777"/>
    </source>
</evidence>
<evidence type="ECO:0000313" key="8">
    <source>
        <dbReference type="Proteomes" id="UP000806542"/>
    </source>
</evidence>
<protein>
    <recommendedName>
        <fullName evidence="5">Thiamine diphosphokinase</fullName>
        <ecNumber evidence="5">2.7.6.2</ecNumber>
    </recommendedName>
</protein>
<sequence length="211" mass="23721">MKKAAIFCSGEMDDDSVWPAAEREQFLVICADGGLRHARRLGITPDVVIGDCDSSKEPYPSSVAQFVYPPEKDATDTNLCLDYALSLGCTQIWLFGGIGGRLDHEFSHFCLLLYALRRGAEVKMVNGQNEIWMIDHSFFLERTEKKYVSFFPYGGPVEDFCIRGLKYEADHMYLDCGKVQASCNEFAQEDIAQISFREGGILLVMLSKDKT</sequence>
<keyword evidence="3" id="KW-0418">Kinase</keyword>
<evidence type="ECO:0000313" key="7">
    <source>
        <dbReference type="EMBL" id="MBE5039542.1"/>
    </source>
</evidence>
<dbReference type="EMBL" id="JADCKB010000005">
    <property type="protein sequence ID" value="MBE5039542.1"/>
    <property type="molecule type" value="Genomic_DNA"/>
</dbReference>
<proteinExistence type="predicted"/>
<evidence type="ECO:0000256" key="4">
    <source>
        <dbReference type="ARBA" id="ARBA00022840"/>
    </source>
</evidence>
<dbReference type="NCBIfam" id="TIGR01378">
    <property type="entry name" value="thi_PPkinase"/>
    <property type="match status" value="1"/>
</dbReference>
<dbReference type="GO" id="GO:0005524">
    <property type="term" value="F:ATP binding"/>
    <property type="evidence" value="ECO:0007669"/>
    <property type="project" value="UniProtKB-KW"/>
</dbReference>
<dbReference type="SUPFAM" id="SSF63999">
    <property type="entry name" value="Thiamin pyrophosphokinase, catalytic domain"/>
    <property type="match status" value="1"/>
</dbReference>
<dbReference type="PANTHER" id="PTHR41299:SF1">
    <property type="entry name" value="THIAMINE PYROPHOSPHOKINASE"/>
    <property type="match status" value="1"/>
</dbReference>
<dbReference type="Pfam" id="PF04263">
    <property type="entry name" value="TPK_catalytic"/>
    <property type="match status" value="1"/>
</dbReference>
<feature type="domain" description="Thiamin pyrophosphokinase thiamin-binding" evidence="6">
    <location>
        <begin position="127"/>
        <end position="202"/>
    </location>
</feature>
<organism evidence="7 8">
    <name type="scientific">Ructibacterium gallinarum</name>
    <dbReference type="NCBI Taxonomy" id="2779355"/>
    <lineage>
        <taxon>Bacteria</taxon>
        <taxon>Bacillati</taxon>
        <taxon>Bacillota</taxon>
        <taxon>Clostridia</taxon>
        <taxon>Eubacteriales</taxon>
        <taxon>Oscillospiraceae</taxon>
        <taxon>Ructibacterium</taxon>
    </lineage>
</organism>
<dbReference type="InterPro" id="IPR036759">
    <property type="entry name" value="TPK_catalytic_sf"/>
</dbReference>
<dbReference type="CDD" id="cd07995">
    <property type="entry name" value="TPK"/>
    <property type="match status" value="1"/>
</dbReference>
<dbReference type="Gene3D" id="3.40.50.10240">
    <property type="entry name" value="Thiamin pyrophosphokinase, catalytic domain"/>
    <property type="match status" value="1"/>
</dbReference>
<keyword evidence="2" id="KW-0547">Nucleotide-binding</keyword>
<dbReference type="InterPro" id="IPR007373">
    <property type="entry name" value="Thiamin_PyroPKinase_B1-bd"/>
</dbReference>
<evidence type="ECO:0000259" key="6">
    <source>
        <dbReference type="SMART" id="SM00983"/>
    </source>
</evidence>
<keyword evidence="1 7" id="KW-0808">Transferase</keyword>
<dbReference type="PANTHER" id="PTHR41299">
    <property type="entry name" value="THIAMINE PYROPHOSPHOKINASE"/>
    <property type="match status" value="1"/>
</dbReference>
<evidence type="ECO:0000256" key="2">
    <source>
        <dbReference type="ARBA" id="ARBA00022741"/>
    </source>
</evidence>
<comment type="caution">
    <text evidence="7">The sequence shown here is derived from an EMBL/GenBank/DDBJ whole genome shotgun (WGS) entry which is preliminary data.</text>
</comment>
<dbReference type="AlphaFoldDB" id="A0A9D5M4Z3"/>
<dbReference type="InterPro" id="IPR006282">
    <property type="entry name" value="Thi_PPkinase"/>
</dbReference>
<dbReference type="RefSeq" id="WP_226392104.1">
    <property type="nucleotide sequence ID" value="NZ_JADCKB010000005.1"/>
</dbReference>
<name>A0A9D5M4Z3_9FIRM</name>
<dbReference type="GO" id="GO:0006772">
    <property type="term" value="P:thiamine metabolic process"/>
    <property type="evidence" value="ECO:0007669"/>
    <property type="project" value="UniProtKB-UniRule"/>
</dbReference>
<dbReference type="GO" id="GO:0009229">
    <property type="term" value="P:thiamine diphosphate biosynthetic process"/>
    <property type="evidence" value="ECO:0007669"/>
    <property type="project" value="InterPro"/>
</dbReference>